<gene>
    <name evidence="1" type="ORF">L6452_22394</name>
</gene>
<accession>A0ACB9AZ28</accession>
<keyword evidence="2" id="KW-1185">Reference proteome</keyword>
<name>A0ACB9AZ28_ARCLA</name>
<evidence type="ECO:0000313" key="1">
    <source>
        <dbReference type="EMBL" id="KAI3715412.1"/>
    </source>
</evidence>
<sequence>MISYQSCRASDCLTLQNHPTHTSSVLSPLGTDQFGLVFYFEKDCVQTGIHRRGDHSALIWSRLAFIGYINMPL</sequence>
<reference evidence="2" key="1">
    <citation type="journal article" date="2022" name="Mol. Ecol. Resour.">
        <title>The genomes of chicory, endive, great burdock and yacon provide insights into Asteraceae palaeo-polyploidization history and plant inulin production.</title>
        <authorList>
            <person name="Fan W."/>
            <person name="Wang S."/>
            <person name="Wang H."/>
            <person name="Wang A."/>
            <person name="Jiang F."/>
            <person name="Liu H."/>
            <person name="Zhao H."/>
            <person name="Xu D."/>
            <person name="Zhang Y."/>
        </authorList>
    </citation>
    <scope>NUCLEOTIDE SEQUENCE [LARGE SCALE GENOMIC DNA]</scope>
    <source>
        <strain evidence="2">cv. Niubang</strain>
    </source>
</reference>
<proteinExistence type="predicted"/>
<dbReference type="Proteomes" id="UP001055879">
    <property type="component" value="Linkage Group LG07"/>
</dbReference>
<dbReference type="EMBL" id="CM042053">
    <property type="protein sequence ID" value="KAI3715412.1"/>
    <property type="molecule type" value="Genomic_DNA"/>
</dbReference>
<protein>
    <submittedName>
        <fullName evidence="1">Uncharacterized protein</fullName>
    </submittedName>
</protein>
<reference evidence="1 2" key="2">
    <citation type="journal article" date="2022" name="Mol. Ecol. Resour.">
        <title>The genomes of chicory, endive, great burdock and yacon provide insights into Asteraceae paleo-polyploidization history and plant inulin production.</title>
        <authorList>
            <person name="Fan W."/>
            <person name="Wang S."/>
            <person name="Wang H."/>
            <person name="Wang A."/>
            <person name="Jiang F."/>
            <person name="Liu H."/>
            <person name="Zhao H."/>
            <person name="Xu D."/>
            <person name="Zhang Y."/>
        </authorList>
    </citation>
    <scope>NUCLEOTIDE SEQUENCE [LARGE SCALE GENOMIC DNA]</scope>
    <source>
        <strain evidence="2">cv. Niubang</strain>
    </source>
</reference>
<evidence type="ECO:0000313" key="2">
    <source>
        <dbReference type="Proteomes" id="UP001055879"/>
    </source>
</evidence>
<comment type="caution">
    <text evidence="1">The sequence shown here is derived from an EMBL/GenBank/DDBJ whole genome shotgun (WGS) entry which is preliminary data.</text>
</comment>
<organism evidence="1 2">
    <name type="scientific">Arctium lappa</name>
    <name type="common">Greater burdock</name>
    <name type="synonym">Lappa major</name>
    <dbReference type="NCBI Taxonomy" id="4217"/>
    <lineage>
        <taxon>Eukaryota</taxon>
        <taxon>Viridiplantae</taxon>
        <taxon>Streptophyta</taxon>
        <taxon>Embryophyta</taxon>
        <taxon>Tracheophyta</taxon>
        <taxon>Spermatophyta</taxon>
        <taxon>Magnoliopsida</taxon>
        <taxon>eudicotyledons</taxon>
        <taxon>Gunneridae</taxon>
        <taxon>Pentapetalae</taxon>
        <taxon>asterids</taxon>
        <taxon>campanulids</taxon>
        <taxon>Asterales</taxon>
        <taxon>Asteraceae</taxon>
        <taxon>Carduoideae</taxon>
        <taxon>Cardueae</taxon>
        <taxon>Arctiinae</taxon>
        <taxon>Arctium</taxon>
    </lineage>
</organism>